<evidence type="ECO:0000313" key="1">
    <source>
        <dbReference type="EMBL" id="KAF2691196.1"/>
    </source>
</evidence>
<name>A0A6G1JL34_9PLEO</name>
<proteinExistence type="predicted"/>
<gene>
    <name evidence="1" type="ORF">K458DRAFT_426553</name>
</gene>
<accession>A0A6G1JL34</accession>
<dbReference type="AlphaFoldDB" id="A0A6G1JL34"/>
<dbReference type="EMBL" id="MU005570">
    <property type="protein sequence ID" value="KAF2691196.1"/>
    <property type="molecule type" value="Genomic_DNA"/>
</dbReference>
<sequence length="240" mass="27294">MVALPIVPIPRDFASFSAYTPAPAGHWPLVFIADSVAGHIVSFDPNTRKHSIYAEHSSMHPPTLKPPIRHPVGIYVDIINLKPDLESVECLTGKRLRQFNCSRDFTIYRYRRTNRVNMIVCSLGFVVKMWRSRVYGAVEVGIEGKVLLVDRERRRADCGLLSSCASSGRRAGGEKHGQVLRLGLREYSTRYHQEMVLSKDLMRMVGPFEETVEEEVEDQVSAIHWAMVVKKYQESITRAH</sequence>
<reference evidence="1" key="1">
    <citation type="journal article" date="2020" name="Stud. Mycol.">
        <title>101 Dothideomycetes genomes: a test case for predicting lifestyles and emergence of pathogens.</title>
        <authorList>
            <person name="Haridas S."/>
            <person name="Albert R."/>
            <person name="Binder M."/>
            <person name="Bloem J."/>
            <person name="Labutti K."/>
            <person name="Salamov A."/>
            <person name="Andreopoulos B."/>
            <person name="Baker S."/>
            <person name="Barry K."/>
            <person name="Bills G."/>
            <person name="Bluhm B."/>
            <person name="Cannon C."/>
            <person name="Castanera R."/>
            <person name="Culley D."/>
            <person name="Daum C."/>
            <person name="Ezra D."/>
            <person name="Gonzalez J."/>
            <person name="Henrissat B."/>
            <person name="Kuo A."/>
            <person name="Liang C."/>
            <person name="Lipzen A."/>
            <person name="Lutzoni F."/>
            <person name="Magnuson J."/>
            <person name="Mondo S."/>
            <person name="Nolan M."/>
            <person name="Ohm R."/>
            <person name="Pangilinan J."/>
            <person name="Park H.-J."/>
            <person name="Ramirez L."/>
            <person name="Alfaro M."/>
            <person name="Sun H."/>
            <person name="Tritt A."/>
            <person name="Yoshinaga Y."/>
            <person name="Zwiers L.-H."/>
            <person name="Turgeon B."/>
            <person name="Goodwin S."/>
            <person name="Spatafora J."/>
            <person name="Crous P."/>
            <person name="Grigoriev I."/>
        </authorList>
    </citation>
    <scope>NUCLEOTIDE SEQUENCE</scope>
    <source>
        <strain evidence="1">CBS 122367</strain>
    </source>
</reference>
<dbReference type="Proteomes" id="UP000799291">
    <property type="component" value="Unassembled WGS sequence"/>
</dbReference>
<keyword evidence="2" id="KW-1185">Reference proteome</keyword>
<organism evidence="1 2">
    <name type="scientific">Lentithecium fluviatile CBS 122367</name>
    <dbReference type="NCBI Taxonomy" id="1168545"/>
    <lineage>
        <taxon>Eukaryota</taxon>
        <taxon>Fungi</taxon>
        <taxon>Dikarya</taxon>
        <taxon>Ascomycota</taxon>
        <taxon>Pezizomycotina</taxon>
        <taxon>Dothideomycetes</taxon>
        <taxon>Pleosporomycetidae</taxon>
        <taxon>Pleosporales</taxon>
        <taxon>Massarineae</taxon>
        <taxon>Lentitheciaceae</taxon>
        <taxon>Lentithecium</taxon>
    </lineage>
</organism>
<protein>
    <submittedName>
        <fullName evidence="1">Uncharacterized protein</fullName>
    </submittedName>
</protein>
<evidence type="ECO:0000313" key="2">
    <source>
        <dbReference type="Proteomes" id="UP000799291"/>
    </source>
</evidence>